<feature type="region of interest" description="Disordered" evidence="6">
    <location>
        <begin position="1"/>
        <end position="25"/>
    </location>
</feature>
<evidence type="ECO:0000256" key="6">
    <source>
        <dbReference type="SAM" id="MobiDB-lite"/>
    </source>
</evidence>
<dbReference type="Gene3D" id="3.40.30.10">
    <property type="entry name" value="Glutaredoxin"/>
    <property type="match status" value="1"/>
</dbReference>
<dbReference type="OrthoDB" id="19690at2759"/>
<evidence type="ECO:0000256" key="3">
    <source>
        <dbReference type="ARBA" id="ARBA00022982"/>
    </source>
</evidence>
<keyword evidence="5" id="KW-0676">Redox-active center</keyword>
<dbReference type="PANTHER" id="PTHR45663">
    <property type="entry name" value="GEO12009P1"/>
    <property type="match status" value="1"/>
</dbReference>
<dbReference type="InterPro" id="IPR036249">
    <property type="entry name" value="Thioredoxin-like_sf"/>
</dbReference>
<dbReference type="InterPro" id="IPR013766">
    <property type="entry name" value="Thioredoxin_domain"/>
</dbReference>
<keyword evidence="2" id="KW-0809">Transit peptide</keyword>
<sequence>MATVISNPTTSFRSPVTHTRNSSIPSSSWSIISKKIVFPYRNQQRMGFRGGVSVRRFAVSCGVTEIDQIQFSETVLESDVPVLVEFIADWCGPCRLMAPAIDWASQEYKDKVKVLKIDHDSNPKLIEEYKVYGLPGLIFFKNGKEVPGSRREGAMTKAKLKEYIDAILESLSAV</sequence>
<dbReference type="NCBIfam" id="TIGR01068">
    <property type="entry name" value="thioredoxin"/>
    <property type="match status" value="1"/>
</dbReference>
<evidence type="ECO:0000259" key="7">
    <source>
        <dbReference type="PROSITE" id="PS51352"/>
    </source>
</evidence>
<dbReference type="GO" id="GO:0015035">
    <property type="term" value="F:protein-disulfide reductase activity"/>
    <property type="evidence" value="ECO:0007669"/>
    <property type="project" value="InterPro"/>
</dbReference>
<reference evidence="8 9" key="1">
    <citation type="journal article" date="2020" name="IScience">
        <title>Genome Sequencing of the Endangered Kingdonia uniflora (Circaeasteraceae, Ranunculales) Reveals Potential Mechanisms of Evolutionary Specialization.</title>
        <authorList>
            <person name="Sun Y."/>
            <person name="Deng T."/>
            <person name="Zhang A."/>
            <person name="Moore M.J."/>
            <person name="Landis J.B."/>
            <person name="Lin N."/>
            <person name="Zhang H."/>
            <person name="Zhang X."/>
            <person name="Huang J."/>
            <person name="Zhang X."/>
            <person name="Sun H."/>
            <person name="Wang H."/>
        </authorList>
    </citation>
    <scope>NUCLEOTIDE SEQUENCE [LARGE SCALE GENOMIC DNA]</scope>
    <source>
        <strain evidence="8">TB1705</strain>
        <tissue evidence="8">Leaf</tissue>
    </source>
</reference>
<dbReference type="FunFam" id="3.40.30.10:FF:000001">
    <property type="entry name" value="Thioredoxin"/>
    <property type="match status" value="1"/>
</dbReference>
<dbReference type="CDD" id="cd02947">
    <property type="entry name" value="TRX_family"/>
    <property type="match status" value="1"/>
</dbReference>
<keyword evidence="4" id="KW-1015">Disulfide bond</keyword>
<dbReference type="EMBL" id="JACGCM010001564">
    <property type="protein sequence ID" value="KAF6153319.1"/>
    <property type="molecule type" value="Genomic_DNA"/>
</dbReference>
<protein>
    <recommendedName>
        <fullName evidence="7">Thioredoxin domain-containing protein</fullName>
    </recommendedName>
</protein>
<dbReference type="AlphaFoldDB" id="A0A7J7MEH1"/>
<dbReference type="PANTHER" id="PTHR45663:SF22">
    <property type="entry name" value="THIOREDOXIN X, CHLOROPLASTIC"/>
    <property type="match status" value="1"/>
</dbReference>
<evidence type="ECO:0000256" key="4">
    <source>
        <dbReference type="ARBA" id="ARBA00023157"/>
    </source>
</evidence>
<evidence type="ECO:0000256" key="2">
    <source>
        <dbReference type="ARBA" id="ARBA00022946"/>
    </source>
</evidence>
<keyword evidence="3" id="KW-0249">Electron transport</keyword>
<keyword evidence="9" id="KW-1185">Reference proteome</keyword>
<feature type="compositionally biased region" description="Polar residues" evidence="6">
    <location>
        <begin position="1"/>
        <end position="21"/>
    </location>
</feature>
<accession>A0A7J7MEH1</accession>
<comment type="caution">
    <text evidence="8">The sequence shown here is derived from an EMBL/GenBank/DDBJ whole genome shotgun (WGS) entry which is preliminary data.</text>
</comment>
<organism evidence="8 9">
    <name type="scientific">Kingdonia uniflora</name>
    <dbReference type="NCBI Taxonomy" id="39325"/>
    <lineage>
        <taxon>Eukaryota</taxon>
        <taxon>Viridiplantae</taxon>
        <taxon>Streptophyta</taxon>
        <taxon>Embryophyta</taxon>
        <taxon>Tracheophyta</taxon>
        <taxon>Spermatophyta</taxon>
        <taxon>Magnoliopsida</taxon>
        <taxon>Ranunculales</taxon>
        <taxon>Circaeasteraceae</taxon>
        <taxon>Kingdonia</taxon>
    </lineage>
</organism>
<evidence type="ECO:0000256" key="1">
    <source>
        <dbReference type="ARBA" id="ARBA00022448"/>
    </source>
</evidence>
<dbReference type="PRINTS" id="PR00421">
    <property type="entry name" value="THIOREDOXIN"/>
</dbReference>
<proteinExistence type="predicted"/>
<name>A0A7J7MEH1_9MAGN</name>
<evidence type="ECO:0000256" key="5">
    <source>
        <dbReference type="ARBA" id="ARBA00023284"/>
    </source>
</evidence>
<keyword evidence="1" id="KW-0813">Transport</keyword>
<evidence type="ECO:0000313" key="8">
    <source>
        <dbReference type="EMBL" id="KAF6153319.1"/>
    </source>
</evidence>
<evidence type="ECO:0000313" key="9">
    <source>
        <dbReference type="Proteomes" id="UP000541444"/>
    </source>
</evidence>
<dbReference type="GO" id="GO:0005737">
    <property type="term" value="C:cytoplasm"/>
    <property type="evidence" value="ECO:0007669"/>
    <property type="project" value="TreeGrafter"/>
</dbReference>
<dbReference type="PROSITE" id="PS51352">
    <property type="entry name" value="THIOREDOXIN_2"/>
    <property type="match status" value="1"/>
</dbReference>
<dbReference type="Pfam" id="PF00085">
    <property type="entry name" value="Thioredoxin"/>
    <property type="match status" value="1"/>
</dbReference>
<dbReference type="InterPro" id="IPR005746">
    <property type="entry name" value="Thioredoxin"/>
</dbReference>
<gene>
    <name evidence="8" type="ORF">GIB67_003509</name>
</gene>
<feature type="domain" description="Thioredoxin" evidence="7">
    <location>
        <begin position="48"/>
        <end position="169"/>
    </location>
</feature>
<dbReference type="SUPFAM" id="SSF52833">
    <property type="entry name" value="Thioredoxin-like"/>
    <property type="match status" value="1"/>
</dbReference>
<dbReference type="Proteomes" id="UP000541444">
    <property type="component" value="Unassembled WGS sequence"/>
</dbReference>